<feature type="transmembrane region" description="Helical" evidence="1">
    <location>
        <begin position="131"/>
        <end position="153"/>
    </location>
</feature>
<evidence type="ECO:0000259" key="2">
    <source>
        <dbReference type="Pfam" id="PF24803"/>
    </source>
</evidence>
<dbReference type="InterPro" id="IPR056121">
    <property type="entry name" value="DUF7704"/>
</dbReference>
<evidence type="ECO:0000313" key="4">
    <source>
        <dbReference type="Proteomes" id="UP001274830"/>
    </source>
</evidence>
<accession>A0AAE1C6P9</accession>
<proteinExistence type="predicted"/>
<comment type="caution">
    <text evidence="3">The sequence shown here is derived from an EMBL/GenBank/DDBJ whole genome shotgun (WGS) entry which is preliminary data.</text>
</comment>
<dbReference type="PANTHER" id="PTHR37019">
    <property type="entry name" value="CHROMOSOME 1, WHOLE GENOME SHOTGUN SEQUENCE"/>
    <property type="match status" value="1"/>
</dbReference>
<feature type="transmembrane region" description="Helical" evidence="1">
    <location>
        <begin position="21"/>
        <end position="39"/>
    </location>
</feature>
<keyword evidence="1" id="KW-1133">Transmembrane helix</keyword>
<dbReference type="EMBL" id="JAUTXT010000001">
    <property type="protein sequence ID" value="KAK3680239.1"/>
    <property type="molecule type" value="Genomic_DNA"/>
</dbReference>
<evidence type="ECO:0000256" key="1">
    <source>
        <dbReference type="SAM" id="Phobius"/>
    </source>
</evidence>
<reference evidence="3" key="1">
    <citation type="submission" date="2023-07" db="EMBL/GenBank/DDBJ databases">
        <title>Black Yeasts Isolated from many extreme environments.</title>
        <authorList>
            <person name="Coleine C."/>
            <person name="Stajich J.E."/>
            <person name="Selbmann L."/>
        </authorList>
    </citation>
    <scope>NUCLEOTIDE SEQUENCE</scope>
    <source>
        <strain evidence="3">CCFEE 5485</strain>
    </source>
</reference>
<keyword evidence="1" id="KW-0812">Transmembrane</keyword>
<dbReference type="AlphaFoldDB" id="A0AAE1C6P9"/>
<name>A0AAE1C6P9_9PEZI</name>
<sequence>MATNPPTIRKASATVPLISRILLLYFEPIFALGGAIMVLTQPDKYLHTVTRGLVPTLGSQNDFVWTTIAGGWLYFAFTEGVVLRLVDDVRVWRLLCMGMLLSDLAYTHSVAQALGGWDVWLKVWDWTSEDWVVTITTWPFVLTRVGIALGLGFRG</sequence>
<feature type="transmembrane region" description="Helical" evidence="1">
    <location>
        <begin position="94"/>
        <end position="111"/>
    </location>
</feature>
<feature type="domain" description="DUF7704" evidence="2">
    <location>
        <begin position="14"/>
        <end position="151"/>
    </location>
</feature>
<organism evidence="3 4">
    <name type="scientific">Recurvomyces mirabilis</name>
    <dbReference type="NCBI Taxonomy" id="574656"/>
    <lineage>
        <taxon>Eukaryota</taxon>
        <taxon>Fungi</taxon>
        <taxon>Dikarya</taxon>
        <taxon>Ascomycota</taxon>
        <taxon>Pezizomycotina</taxon>
        <taxon>Dothideomycetes</taxon>
        <taxon>Dothideomycetidae</taxon>
        <taxon>Mycosphaerellales</taxon>
        <taxon>Teratosphaeriaceae</taxon>
        <taxon>Recurvomyces</taxon>
    </lineage>
</organism>
<keyword evidence="4" id="KW-1185">Reference proteome</keyword>
<feature type="transmembrane region" description="Helical" evidence="1">
    <location>
        <begin position="63"/>
        <end position="82"/>
    </location>
</feature>
<gene>
    <name evidence="3" type="ORF">LTR78_000617</name>
</gene>
<protein>
    <recommendedName>
        <fullName evidence="2">DUF7704 domain-containing protein</fullName>
    </recommendedName>
</protein>
<dbReference type="Pfam" id="PF24803">
    <property type="entry name" value="DUF7704"/>
    <property type="match status" value="1"/>
</dbReference>
<dbReference type="PANTHER" id="PTHR37019:SF1">
    <property type="entry name" value="EXPERA DOMAIN-CONTAINING PROTEIN"/>
    <property type="match status" value="1"/>
</dbReference>
<keyword evidence="1" id="KW-0472">Membrane</keyword>
<dbReference type="Proteomes" id="UP001274830">
    <property type="component" value="Unassembled WGS sequence"/>
</dbReference>
<evidence type="ECO:0000313" key="3">
    <source>
        <dbReference type="EMBL" id="KAK3680239.1"/>
    </source>
</evidence>